<keyword evidence="1" id="KW-0812">Transmembrane</keyword>
<keyword evidence="1" id="KW-1133">Transmembrane helix</keyword>
<dbReference type="KEGG" id="dfa:DFA_01109"/>
<dbReference type="Proteomes" id="UP000007797">
    <property type="component" value="Unassembled WGS sequence"/>
</dbReference>
<keyword evidence="1" id="KW-0472">Membrane</keyword>
<gene>
    <name evidence="2" type="ORF">DFA_01109</name>
</gene>
<reference evidence="3" key="1">
    <citation type="journal article" date="2011" name="Genome Res.">
        <title>Phylogeny-wide analysis of social amoeba genomes highlights ancient origins for complex intercellular communication.</title>
        <authorList>
            <person name="Heidel A.J."/>
            <person name="Lawal H.M."/>
            <person name="Felder M."/>
            <person name="Schilde C."/>
            <person name="Helps N.R."/>
            <person name="Tunggal B."/>
            <person name="Rivero F."/>
            <person name="John U."/>
            <person name="Schleicher M."/>
            <person name="Eichinger L."/>
            <person name="Platzer M."/>
            <person name="Noegel A.A."/>
            <person name="Schaap P."/>
            <person name="Gloeckner G."/>
        </authorList>
    </citation>
    <scope>NUCLEOTIDE SEQUENCE [LARGE SCALE GENOMIC DNA]</scope>
    <source>
        <strain evidence="3">SH3</strain>
    </source>
</reference>
<dbReference type="RefSeq" id="XP_004359084.1">
    <property type="nucleotide sequence ID" value="XM_004359027.1"/>
</dbReference>
<protein>
    <recommendedName>
        <fullName evidence="4">Transmembrane protein</fullName>
    </recommendedName>
</protein>
<proteinExistence type="predicted"/>
<evidence type="ECO:0000256" key="1">
    <source>
        <dbReference type="SAM" id="Phobius"/>
    </source>
</evidence>
<dbReference type="GeneID" id="14874233"/>
<evidence type="ECO:0000313" key="2">
    <source>
        <dbReference type="EMBL" id="EGG21234.1"/>
    </source>
</evidence>
<name>F4PQW9_CACFS</name>
<feature type="transmembrane region" description="Helical" evidence="1">
    <location>
        <begin position="82"/>
        <end position="102"/>
    </location>
</feature>
<keyword evidence="3" id="KW-1185">Reference proteome</keyword>
<evidence type="ECO:0000313" key="3">
    <source>
        <dbReference type="Proteomes" id="UP000007797"/>
    </source>
</evidence>
<dbReference type="AlphaFoldDB" id="F4PQW9"/>
<evidence type="ECO:0008006" key="4">
    <source>
        <dbReference type="Google" id="ProtNLM"/>
    </source>
</evidence>
<sequence>MYNIKSLVSFISKHLPSVFKELRKIGKQLWLALDNHLTDFASKLRNIRPLNSKLTIPIAILTGTKESYRSIYRAIQNPNARYIMLASITVGGTCACGVIIALQLNGRIKNTSEHFRNVGQVLEVAQNYVTLFTSLGTKRTVLVDSHDHQILGRVRYFFSSY</sequence>
<dbReference type="EMBL" id="GL883010">
    <property type="protein sequence ID" value="EGG21234.1"/>
    <property type="molecule type" value="Genomic_DNA"/>
</dbReference>
<organism evidence="2 3">
    <name type="scientific">Cavenderia fasciculata</name>
    <name type="common">Slime mold</name>
    <name type="synonym">Dictyostelium fasciculatum</name>
    <dbReference type="NCBI Taxonomy" id="261658"/>
    <lineage>
        <taxon>Eukaryota</taxon>
        <taxon>Amoebozoa</taxon>
        <taxon>Evosea</taxon>
        <taxon>Eumycetozoa</taxon>
        <taxon>Dictyostelia</taxon>
        <taxon>Acytosteliales</taxon>
        <taxon>Cavenderiaceae</taxon>
        <taxon>Cavenderia</taxon>
    </lineage>
</organism>
<accession>F4PQW9</accession>